<sequence>MVQLISYSKHHVDVLVKIEGMAQWKLTGFYGYADRTIHSMGWDLIKPLVTKSDKPCLAKLQVLEIESSDHLSIFLALGVQLQRFVRKMFQFENSWIQEVDCKLVVENGWQRSLHMQLQERIEYCVKQIQL</sequence>
<protein>
    <submittedName>
        <fullName evidence="1">Uncharacterized protein</fullName>
    </submittedName>
</protein>
<dbReference type="EMBL" id="CM004394">
    <property type="protein sequence ID" value="OAY42838.1"/>
    <property type="molecule type" value="Genomic_DNA"/>
</dbReference>
<name>A0A2C9VF01_MANES</name>
<reference evidence="1" key="1">
    <citation type="submission" date="2016-02" db="EMBL/GenBank/DDBJ databases">
        <title>WGS assembly of Manihot esculenta.</title>
        <authorList>
            <person name="Bredeson J.V."/>
            <person name="Prochnik S.E."/>
            <person name="Lyons J.B."/>
            <person name="Schmutz J."/>
            <person name="Grimwood J."/>
            <person name="Vrebalov J."/>
            <person name="Bart R.S."/>
            <person name="Amuge T."/>
            <person name="Ferguson M.E."/>
            <person name="Green R."/>
            <person name="Putnam N."/>
            <person name="Stites J."/>
            <person name="Rounsley S."/>
            <person name="Rokhsar D.S."/>
        </authorList>
    </citation>
    <scope>NUCLEOTIDE SEQUENCE [LARGE SCALE GENOMIC DNA]</scope>
    <source>
        <tissue evidence="1">Leaf</tissue>
    </source>
</reference>
<proteinExistence type="predicted"/>
<accession>A0A2C9VF01</accession>
<evidence type="ECO:0000313" key="1">
    <source>
        <dbReference type="EMBL" id="OAY42838.1"/>
    </source>
</evidence>
<dbReference type="AlphaFoldDB" id="A0A2C9VF01"/>
<organism evidence="1">
    <name type="scientific">Manihot esculenta</name>
    <name type="common">Cassava</name>
    <name type="synonym">Jatropha manihot</name>
    <dbReference type="NCBI Taxonomy" id="3983"/>
    <lineage>
        <taxon>Eukaryota</taxon>
        <taxon>Viridiplantae</taxon>
        <taxon>Streptophyta</taxon>
        <taxon>Embryophyta</taxon>
        <taxon>Tracheophyta</taxon>
        <taxon>Spermatophyta</taxon>
        <taxon>Magnoliopsida</taxon>
        <taxon>eudicotyledons</taxon>
        <taxon>Gunneridae</taxon>
        <taxon>Pentapetalae</taxon>
        <taxon>rosids</taxon>
        <taxon>fabids</taxon>
        <taxon>Malpighiales</taxon>
        <taxon>Euphorbiaceae</taxon>
        <taxon>Crotonoideae</taxon>
        <taxon>Manihoteae</taxon>
        <taxon>Manihot</taxon>
    </lineage>
</organism>
<gene>
    <name evidence="1" type="ORF">MANES_08G020000</name>
</gene>